<feature type="compositionally biased region" description="Basic and acidic residues" evidence="1">
    <location>
        <begin position="165"/>
        <end position="176"/>
    </location>
</feature>
<feature type="compositionally biased region" description="Basic and acidic residues" evidence="1">
    <location>
        <begin position="1"/>
        <end position="18"/>
    </location>
</feature>
<dbReference type="AlphaFoldDB" id="A0A7I4XRI4"/>
<sequence length="479" mass="51749">EREDRSGTTGRARAEKATRTPLNRAIFVSTTPKAPFMGGVVTDPIRKESNTSRYNYADLSTLEVTTSVNGSEGDLDRSTRGYSAAVRRHFIDRNGKQNNEQKQTTAAHLNMSHEGSYGRGSADHFTTKSKPDDIAVQRDSGGSDGEDHLPGETSMATQLPGSTKKLSDQSDNHDLAGNESMNHPPNTTEHLHGLQSSPSKEEALHTGAIWVHKTSISADLPQSTAETIHGGGEIRHVPRETHDSTVKIEVTTDSRSSSARDVTPTILAPTMEVKPAFGHDSSSANNTTSAVLVHPTLSTTMPVATARLLKVVNETVTYLQNGTMVLTQLLFYSNGTSVHRNITEFGTTTSKASPESVPRPSPTEHIEKQPPPETTPIVPNPPGVIFGPKNDSGQSVTRCPQIEVDLSNSISPLPNSTELSGPQLPGTLVIHMCSVSYAFPTLQQPLKIYECLDTGEWTDNNNGDKCEYVAPRRKNSADL</sequence>
<reference evidence="3" key="1">
    <citation type="submission" date="2020-12" db="UniProtKB">
        <authorList>
            <consortium name="WormBaseParasite"/>
        </authorList>
    </citation>
    <scope>IDENTIFICATION</scope>
    <source>
        <strain evidence="3">MHco3</strain>
    </source>
</reference>
<proteinExistence type="predicted"/>
<feature type="compositionally biased region" description="Polar residues" evidence="1">
    <location>
        <begin position="179"/>
        <end position="198"/>
    </location>
</feature>
<dbReference type="OrthoDB" id="5876574at2759"/>
<feature type="region of interest" description="Disordered" evidence="1">
    <location>
        <begin position="345"/>
        <end position="396"/>
    </location>
</feature>
<evidence type="ECO:0000256" key="1">
    <source>
        <dbReference type="SAM" id="MobiDB-lite"/>
    </source>
</evidence>
<dbReference type="WBParaSite" id="HCON_00001340-00001">
    <property type="protein sequence ID" value="HCON_00001340-00001"/>
    <property type="gene ID" value="HCON_00001340"/>
</dbReference>
<feature type="region of interest" description="Disordered" evidence="1">
    <location>
        <begin position="112"/>
        <end position="203"/>
    </location>
</feature>
<feature type="region of interest" description="Disordered" evidence="1">
    <location>
        <begin position="1"/>
        <end position="21"/>
    </location>
</feature>
<protein>
    <submittedName>
        <fullName evidence="3">Sushi domain-containing protein</fullName>
    </submittedName>
</protein>
<name>A0A7I4XRI4_HAECO</name>
<evidence type="ECO:0000313" key="3">
    <source>
        <dbReference type="WBParaSite" id="HCON_00001340-00001"/>
    </source>
</evidence>
<accession>A0A7I4XRI4</accession>
<keyword evidence="2" id="KW-1185">Reference proteome</keyword>
<evidence type="ECO:0000313" key="2">
    <source>
        <dbReference type="Proteomes" id="UP000025227"/>
    </source>
</evidence>
<dbReference type="Proteomes" id="UP000025227">
    <property type="component" value="Unplaced"/>
</dbReference>
<organism evidence="2 3">
    <name type="scientific">Haemonchus contortus</name>
    <name type="common">Barber pole worm</name>
    <dbReference type="NCBI Taxonomy" id="6289"/>
    <lineage>
        <taxon>Eukaryota</taxon>
        <taxon>Metazoa</taxon>
        <taxon>Ecdysozoa</taxon>
        <taxon>Nematoda</taxon>
        <taxon>Chromadorea</taxon>
        <taxon>Rhabditida</taxon>
        <taxon>Rhabditina</taxon>
        <taxon>Rhabditomorpha</taxon>
        <taxon>Strongyloidea</taxon>
        <taxon>Trichostrongylidae</taxon>
        <taxon>Haemonchus</taxon>
    </lineage>
</organism>
<feature type="compositionally biased region" description="Pro residues" evidence="1">
    <location>
        <begin position="371"/>
        <end position="382"/>
    </location>
</feature>
<feature type="compositionally biased region" description="Basic and acidic residues" evidence="1">
    <location>
        <begin position="121"/>
        <end position="136"/>
    </location>
</feature>